<accession>D2QG54</accession>
<dbReference type="eggNOG" id="COG3356">
    <property type="taxonomic scope" value="Bacteria"/>
</dbReference>
<keyword evidence="1" id="KW-0812">Transmembrane</keyword>
<evidence type="ECO:0008006" key="4">
    <source>
        <dbReference type="Google" id="ProtNLM"/>
    </source>
</evidence>
<feature type="transmembrane region" description="Helical" evidence="1">
    <location>
        <begin position="59"/>
        <end position="79"/>
    </location>
</feature>
<dbReference type="Proteomes" id="UP000002028">
    <property type="component" value="Chromosome"/>
</dbReference>
<name>D2QG54_SPILD</name>
<keyword evidence="1" id="KW-1133">Transmembrane helix</keyword>
<dbReference type="STRING" id="504472.Slin_0597"/>
<organism evidence="2 3">
    <name type="scientific">Spirosoma linguale (strain ATCC 33905 / DSM 74 / LMG 10896 / Claus 1)</name>
    <dbReference type="NCBI Taxonomy" id="504472"/>
    <lineage>
        <taxon>Bacteria</taxon>
        <taxon>Pseudomonadati</taxon>
        <taxon>Bacteroidota</taxon>
        <taxon>Cytophagia</taxon>
        <taxon>Cytophagales</taxon>
        <taxon>Cytophagaceae</taxon>
        <taxon>Spirosoma</taxon>
    </lineage>
</organism>
<sequence length="480" mass="52916">MFRAHRITVKQAESKESVIQTSYAVVRTCFILINQPILPILRTKVLTKKNGNNMRRYRTLLFVVALVVINALGLSLTLVNKGSYRNSLYYRFTRQRFAWILSAPRPAYPIQAGWASIAVSLADASTAEKTPDSIRTRAIVLDNGTTRAAILSVDLPIMPPSVAQALEQKLPKLGFAWKNVYLGATYSQPGLGSWTDDYMAKRKSGPYNQQWVDQLTAAILKAVSLAQSQMATVQLGYTQADQNGQEQRTTDRRQVLYLLLFRKPTGESALVFTAPVRSIPEGETANAPDPSGGLKALTKQLEKQTHSFILALAGSIDDTGRSNQQTSRNAQALAARLATLLARQPLHTDSTLIAQTAPLIQNDPQIRISQNWRLKPWLAKALYGDYPAELKALRIGQTVFVGCPGGVSTELTGDLLALPAADRWPLVITSYNGGNLGRIVPDAYYYAENSPYTISQTNRFGPHTAQFFEDMTQSLVSSLK</sequence>
<reference evidence="2 3" key="1">
    <citation type="journal article" date="2010" name="Stand. Genomic Sci.">
        <title>Complete genome sequence of Spirosoma linguale type strain (1).</title>
        <authorList>
            <person name="Lail K."/>
            <person name="Sikorski J."/>
            <person name="Saunders E."/>
            <person name="Lapidus A."/>
            <person name="Glavina Del Rio T."/>
            <person name="Copeland A."/>
            <person name="Tice H."/>
            <person name="Cheng J.-F."/>
            <person name="Lucas S."/>
            <person name="Nolan M."/>
            <person name="Bruce D."/>
            <person name="Goodwin L."/>
            <person name="Pitluck S."/>
            <person name="Ivanova N."/>
            <person name="Mavromatis K."/>
            <person name="Ovchinnikova G."/>
            <person name="Pati A."/>
            <person name="Chen A."/>
            <person name="Palaniappan K."/>
            <person name="Land M."/>
            <person name="Hauser L."/>
            <person name="Chang Y.-J."/>
            <person name="Jeffries C.D."/>
            <person name="Chain P."/>
            <person name="Brettin T."/>
            <person name="Detter J.C."/>
            <person name="Schuetze A."/>
            <person name="Rohde M."/>
            <person name="Tindall B.J."/>
            <person name="Goeker M."/>
            <person name="Bristow J."/>
            <person name="Eisen J.A."/>
            <person name="Markowitz V."/>
            <person name="Hugenholtz P."/>
            <person name="Kyrpides N.C."/>
            <person name="Klenk H.-P."/>
            <person name="Chen F."/>
        </authorList>
    </citation>
    <scope>NUCLEOTIDE SEQUENCE [LARGE SCALE GENOMIC DNA]</scope>
    <source>
        <strain evidence="3">ATCC 33905 / DSM 74 / LMG 10896 / Claus 1</strain>
    </source>
</reference>
<keyword evidence="1" id="KW-0472">Membrane</keyword>
<proteinExistence type="predicted"/>
<dbReference type="AlphaFoldDB" id="D2QG54"/>
<dbReference type="KEGG" id="sli:Slin_0597"/>
<evidence type="ECO:0000313" key="2">
    <source>
        <dbReference type="EMBL" id="ADB36661.1"/>
    </source>
</evidence>
<evidence type="ECO:0000256" key="1">
    <source>
        <dbReference type="SAM" id="Phobius"/>
    </source>
</evidence>
<gene>
    <name evidence="2" type="ordered locus">Slin_0597</name>
</gene>
<protein>
    <recommendedName>
        <fullName evidence="4">Neutral/alkaline non-lysosomal ceramidase N-terminal domain-containing protein</fullName>
    </recommendedName>
</protein>
<dbReference type="HOGENOM" id="CLU_568481_0_0_10"/>
<keyword evidence="3" id="KW-1185">Reference proteome</keyword>
<evidence type="ECO:0000313" key="3">
    <source>
        <dbReference type="Proteomes" id="UP000002028"/>
    </source>
</evidence>
<dbReference type="EMBL" id="CP001769">
    <property type="protein sequence ID" value="ADB36661.1"/>
    <property type="molecule type" value="Genomic_DNA"/>
</dbReference>